<dbReference type="Gene3D" id="3.40.630.30">
    <property type="match status" value="1"/>
</dbReference>
<evidence type="ECO:0008006" key="3">
    <source>
        <dbReference type="Google" id="ProtNLM"/>
    </source>
</evidence>
<evidence type="ECO:0000313" key="1">
    <source>
        <dbReference type="EMBL" id="WXK39242.1"/>
    </source>
</evidence>
<dbReference type="Proteomes" id="UP001493153">
    <property type="component" value="Chromosome"/>
</dbReference>
<organism evidence="1 2">
    <name type="scientific">Mycetohabitans rhizoxinica</name>
    <dbReference type="NCBI Taxonomy" id="412963"/>
    <lineage>
        <taxon>Bacteria</taxon>
        <taxon>Pseudomonadati</taxon>
        <taxon>Pseudomonadota</taxon>
        <taxon>Betaproteobacteria</taxon>
        <taxon>Burkholderiales</taxon>
        <taxon>Burkholderiaceae</taxon>
        <taxon>Mycetohabitans</taxon>
    </lineage>
</organism>
<dbReference type="InterPro" id="IPR016181">
    <property type="entry name" value="Acyl_CoA_acyltransferase"/>
</dbReference>
<dbReference type="EMBL" id="CP062176">
    <property type="protein sequence ID" value="WXK39242.1"/>
    <property type="molecule type" value="Genomic_DNA"/>
</dbReference>
<dbReference type="SUPFAM" id="SSF55729">
    <property type="entry name" value="Acyl-CoA N-acyltransferases (Nat)"/>
    <property type="match status" value="1"/>
</dbReference>
<evidence type="ECO:0000313" key="2">
    <source>
        <dbReference type="Proteomes" id="UP001493153"/>
    </source>
</evidence>
<sequence length="79" mass="8956">MTQAPYHVATRADLPAIVAIYNSAISFRQVTADLEPVSIDSRHDWFDVHASDWRPLWVLERDGVIVGRRLTAGAYSQFQ</sequence>
<gene>
    <name evidence="1" type="ORF">IHE29_08120</name>
</gene>
<accession>A0ABZ2PW28</accession>
<keyword evidence="2" id="KW-1185">Reference proteome</keyword>
<reference evidence="1 2" key="1">
    <citation type="submission" date="2020-09" db="EMBL/GenBank/DDBJ databases">
        <title>Genome sequences of Mycetohabitans spp.</title>
        <authorList>
            <person name="Carter M.E."/>
            <person name="Carpenter S.C.D."/>
            <person name="Bogdanove A.J."/>
        </authorList>
    </citation>
    <scope>NUCLEOTIDE SEQUENCE [LARGE SCALE GENOMIC DNA]</scope>
    <source>
        <strain evidence="1 2">B12</strain>
    </source>
</reference>
<name>A0ABZ2PW28_9BURK</name>
<protein>
    <recommendedName>
        <fullName evidence="3">Phosphinothricin N-acetyltransferase</fullName>
    </recommendedName>
</protein>
<proteinExistence type="predicted"/>